<evidence type="ECO:0008006" key="3">
    <source>
        <dbReference type="Google" id="ProtNLM"/>
    </source>
</evidence>
<dbReference type="Gene3D" id="3.30.300.100">
    <property type="entry name" value="MTH677-like"/>
    <property type="match status" value="1"/>
</dbReference>
<dbReference type="EMBL" id="DQTV01000015">
    <property type="protein sequence ID" value="HIP56597.1"/>
    <property type="molecule type" value="Genomic_DNA"/>
</dbReference>
<sequence>MRVSIESSEIIVMRSRKIRKRIDLEEIGLNLETIDEEAMLRIAEIAEEEIRKALDEVLGPRMIKYLLAVEVFVDDKLNVFVDLAVDSRIPPAISLESVIDRAIKRGLDKAAAYVRELARLHRAATDSDKTSETSSSTMS</sequence>
<protein>
    <recommendedName>
        <fullName evidence="3">DUF3194 domain-containing protein</fullName>
    </recommendedName>
</protein>
<reference evidence="1" key="1">
    <citation type="journal article" date="2020" name="ISME J.">
        <title>Gammaproteobacteria mediating utilization of methyl-, sulfur- and petroleum organic compounds in deep ocean hydrothermal plumes.</title>
        <authorList>
            <person name="Zhou Z."/>
            <person name="Liu Y."/>
            <person name="Pan J."/>
            <person name="Cron B.R."/>
            <person name="Toner B.M."/>
            <person name="Anantharaman K."/>
            <person name="Breier J.A."/>
            <person name="Dick G.J."/>
            <person name="Li M."/>
        </authorList>
    </citation>
    <scope>NUCLEOTIDE SEQUENCE</scope>
    <source>
        <strain evidence="1">SZUA-1435</strain>
    </source>
</reference>
<dbReference type="InterPro" id="IPR035954">
    <property type="entry name" value="MTH677-like_sf"/>
</dbReference>
<dbReference type="AlphaFoldDB" id="A0A832YYR5"/>
<dbReference type="Proteomes" id="UP000605805">
    <property type="component" value="Unassembled WGS sequence"/>
</dbReference>
<organism evidence="1 2">
    <name type="scientific">Ignisphaera aggregans</name>
    <dbReference type="NCBI Taxonomy" id="334771"/>
    <lineage>
        <taxon>Archaea</taxon>
        <taxon>Thermoproteota</taxon>
        <taxon>Thermoprotei</taxon>
        <taxon>Desulfurococcales</taxon>
        <taxon>Desulfurococcaceae</taxon>
        <taxon>Ignisphaera</taxon>
    </lineage>
</organism>
<proteinExistence type="predicted"/>
<accession>A0A832YYR5</accession>
<name>A0A832YYR5_9CREN</name>
<evidence type="ECO:0000313" key="2">
    <source>
        <dbReference type="Proteomes" id="UP000605805"/>
    </source>
</evidence>
<gene>
    <name evidence="1" type="ORF">EYH02_00790</name>
</gene>
<comment type="caution">
    <text evidence="1">The sequence shown here is derived from an EMBL/GenBank/DDBJ whole genome shotgun (WGS) entry which is preliminary data.</text>
</comment>
<evidence type="ECO:0000313" key="1">
    <source>
        <dbReference type="EMBL" id="HIP56597.1"/>
    </source>
</evidence>